<dbReference type="Proteomes" id="UP000887560">
    <property type="component" value="Unplaced"/>
</dbReference>
<reference evidence="3" key="1">
    <citation type="submission" date="2022-11" db="UniProtKB">
        <authorList>
            <consortium name="WormBaseParasite"/>
        </authorList>
    </citation>
    <scope>IDENTIFICATION</scope>
</reference>
<proteinExistence type="predicted"/>
<dbReference type="AlphaFoldDB" id="A0A915NL11"/>
<protein>
    <submittedName>
        <fullName evidence="3">Uncharacterized protein</fullName>
    </submittedName>
</protein>
<evidence type="ECO:0000313" key="3">
    <source>
        <dbReference type="WBParaSite" id="scf7180000419722.g4228"/>
    </source>
</evidence>
<accession>A0A915NL11</accession>
<feature type="compositionally biased region" description="Low complexity" evidence="1">
    <location>
        <begin position="15"/>
        <end position="31"/>
    </location>
</feature>
<keyword evidence="2" id="KW-1185">Reference proteome</keyword>
<name>A0A915NL11_9BILA</name>
<evidence type="ECO:0000256" key="1">
    <source>
        <dbReference type="SAM" id="MobiDB-lite"/>
    </source>
</evidence>
<sequence>LSQFTIEEEGQRENVPGVVPVRRQQPTVQTTNLSGSSPRKKSQQKRVSNNKEASSFLLKPEREGGGYVSGVLPLIRQVHFERTNTMSSHATFVVENNSRRPLIANDGFENVIASLKGNTLIEEHCQRIVQQNFQQLKIANGNEDIEILQNSCEMLIIEEIPSNFEEEINFQSTSTEINFLDKQIQQQTRPNTTTIKKEITKMFSSKLGGRTQNNRKQEKRLGKEILAEKMEESIGGVGGGVDEVLVQKNYYEEKEYTAAFAARPKIRRTPPKLPDEGLLDEE</sequence>
<feature type="region of interest" description="Disordered" evidence="1">
    <location>
        <begin position="1"/>
        <end position="58"/>
    </location>
</feature>
<feature type="compositionally biased region" description="Acidic residues" evidence="1">
    <location>
        <begin position="1"/>
        <end position="10"/>
    </location>
</feature>
<evidence type="ECO:0000313" key="2">
    <source>
        <dbReference type="Proteomes" id="UP000887560"/>
    </source>
</evidence>
<organism evidence="2 3">
    <name type="scientific">Meloidogyne floridensis</name>
    <dbReference type="NCBI Taxonomy" id="298350"/>
    <lineage>
        <taxon>Eukaryota</taxon>
        <taxon>Metazoa</taxon>
        <taxon>Ecdysozoa</taxon>
        <taxon>Nematoda</taxon>
        <taxon>Chromadorea</taxon>
        <taxon>Rhabditida</taxon>
        <taxon>Tylenchina</taxon>
        <taxon>Tylenchomorpha</taxon>
        <taxon>Tylenchoidea</taxon>
        <taxon>Meloidogynidae</taxon>
        <taxon>Meloidogyninae</taxon>
        <taxon>Meloidogyne</taxon>
    </lineage>
</organism>
<dbReference type="WBParaSite" id="scf7180000419722.g4228">
    <property type="protein sequence ID" value="scf7180000419722.g4228"/>
    <property type="gene ID" value="scf7180000419722.g4228"/>
</dbReference>